<protein>
    <recommendedName>
        <fullName evidence="3">DUF503 domain-containing protein</fullName>
    </recommendedName>
</protein>
<proteinExistence type="predicted"/>
<sequence length="98" mass="10919">MPIAKLTIELEIPHAQSLKDRRQVLRSMKDKLRHSFNLAIAELDDGMVWNRATLGIAAISSSTSYLTGQLHQIDHAVHRIAANLSAEITDSYAEILPE</sequence>
<dbReference type="AlphaFoldDB" id="A0A7Y9NPG0"/>
<organism evidence="1 2">
    <name type="scientific">Tunturiibacter lichenicola</name>
    <dbReference type="NCBI Taxonomy" id="2051959"/>
    <lineage>
        <taxon>Bacteria</taxon>
        <taxon>Pseudomonadati</taxon>
        <taxon>Acidobacteriota</taxon>
        <taxon>Terriglobia</taxon>
        <taxon>Terriglobales</taxon>
        <taxon>Acidobacteriaceae</taxon>
        <taxon>Tunturiibacter</taxon>
    </lineage>
</organism>
<name>A0A7Y9NPG0_9BACT</name>
<dbReference type="Gene3D" id="3.30.70.1120">
    <property type="entry name" value="TT1725-like"/>
    <property type="match status" value="1"/>
</dbReference>
<dbReference type="PANTHER" id="PTHR36441">
    <property type="entry name" value="HYPOTHETICAL CYTOSOLIC PROTEIN"/>
    <property type="match status" value="1"/>
</dbReference>
<dbReference type="PANTHER" id="PTHR36441:SF1">
    <property type="entry name" value="DUF503 DOMAIN-CONTAINING PROTEIN"/>
    <property type="match status" value="1"/>
</dbReference>
<dbReference type="Proteomes" id="UP000534186">
    <property type="component" value="Unassembled WGS sequence"/>
</dbReference>
<dbReference type="EMBL" id="JACCCV010000002">
    <property type="protein sequence ID" value="NYF53146.1"/>
    <property type="molecule type" value="Genomic_DNA"/>
</dbReference>
<reference evidence="1 2" key="1">
    <citation type="submission" date="2020-07" db="EMBL/GenBank/DDBJ databases">
        <title>Genomic Encyclopedia of Type Strains, Phase IV (KMG-V): Genome sequencing to study the core and pangenomes of soil and plant-associated prokaryotes.</title>
        <authorList>
            <person name="Whitman W."/>
        </authorList>
    </citation>
    <scope>NUCLEOTIDE SEQUENCE [LARGE SCALE GENOMIC DNA]</scope>
    <source>
        <strain evidence="1 2">M8UP30</strain>
    </source>
</reference>
<evidence type="ECO:0008006" key="3">
    <source>
        <dbReference type="Google" id="ProtNLM"/>
    </source>
</evidence>
<dbReference type="SUPFAM" id="SSF103007">
    <property type="entry name" value="Hypothetical protein TT1725"/>
    <property type="match status" value="1"/>
</dbReference>
<dbReference type="InterPro" id="IPR007546">
    <property type="entry name" value="DUF503"/>
</dbReference>
<evidence type="ECO:0000313" key="1">
    <source>
        <dbReference type="EMBL" id="NYF53146.1"/>
    </source>
</evidence>
<comment type="caution">
    <text evidence="1">The sequence shown here is derived from an EMBL/GenBank/DDBJ whole genome shotgun (WGS) entry which is preliminary data.</text>
</comment>
<dbReference type="InterPro" id="IPR036746">
    <property type="entry name" value="TT1725-like_sf"/>
</dbReference>
<gene>
    <name evidence="1" type="ORF">HDF12_003545</name>
</gene>
<evidence type="ECO:0000313" key="2">
    <source>
        <dbReference type="Proteomes" id="UP000534186"/>
    </source>
</evidence>
<dbReference type="Pfam" id="PF04456">
    <property type="entry name" value="DUF503"/>
    <property type="match status" value="1"/>
</dbReference>
<accession>A0A7Y9NPG0</accession>